<feature type="transmembrane region" description="Helical" evidence="1">
    <location>
        <begin position="33"/>
        <end position="56"/>
    </location>
</feature>
<evidence type="ECO:0000256" key="1">
    <source>
        <dbReference type="SAM" id="Phobius"/>
    </source>
</evidence>
<keyword evidence="2" id="KW-0732">Signal</keyword>
<feature type="signal peptide" evidence="2">
    <location>
        <begin position="1"/>
        <end position="23"/>
    </location>
</feature>
<evidence type="ECO:0000313" key="3">
    <source>
        <dbReference type="EMBL" id="GIG03470.1"/>
    </source>
</evidence>
<dbReference type="RefSeq" id="WP_203687935.1">
    <property type="nucleotide sequence ID" value="NZ_BONI01000001.1"/>
</dbReference>
<dbReference type="Proteomes" id="UP000630887">
    <property type="component" value="Unassembled WGS sequence"/>
</dbReference>
<protein>
    <recommendedName>
        <fullName evidence="5">SPW repeat-containing protein</fullName>
    </recommendedName>
</protein>
<evidence type="ECO:0008006" key="5">
    <source>
        <dbReference type="Google" id="ProtNLM"/>
    </source>
</evidence>
<gene>
    <name evidence="3" type="ORF">Cco03nite_01700</name>
</gene>
<feature type="transmembrane region" description="Helical" evidence="1">
    <location>
        <begin position="88"/>
        <end position="108"/>
    </location>
</feature>
<reference evidence="3 4" key="1">
    <citation type="submission" date="2021-01" db="EMBL/GenBank/DDBJ databases">
        <title>Whole genome shotgun sequence of Catellatospora coxensis NBRC 107359.</title>
        <authorList>
            <person name="Komaki H."/>
            <person name="Tamura T."/>
        </authorList>
    </citation>
    <scope>NUCLEOTIDE SEQUENCE [LARGE SCALE GENOMIC DNA]</scope>
    <source>
        <strain evidence="3 4">NBRC 107359</strain>
    </source>
</reference>
<accession>A0A8J3KM02</accession>
<comment type="caution">
    <text evidence="3">The sequence shown here is derived from an EMBL/GenBank/DDBJ whole genome shotgun (WGS) entry which is preliminary data.</text>
</comment>
<sequence length="123" mass="12768">MRRAATILGTTLAALMISAPAYAYAHDRVANPVLHAILDVLTLAVVTAPVWTAFAWSRGRRSAGLMLLIGLVQIPAGVLAFVPIPDPVLHATALVTSLAITVTSIVYVRREAEVAAAAAESAG</sequence>
<dbReference type="AlphaFoldDB" id="A0A8J3KM02"/>
<proteinExistence type="predicted"/>
<feature type="chain" id="PRO_5035281301" description="SPW repeat-containing protein" evidence="2">
    <location>
        <begin position="24"/>
        <end position="123"/>
    </location>
</feature>
<keyword evidence="1" id="KW-1133">Transmembrane helix</keyword>
<evidence type="ECO:0000313" key="4">
    <source>
        <dbReference type="Proteomes" id="UP000630887"/>
    </source>
</evidence>
<keyword evidence="1" id="KW-0812">Transmembrane</keyword>
<name>A0A8J3KM02_9ACTN</name>
<organism evidence="3 4">
    <name type="scientific">Catellatospora coxensis</name>
    <dbReference type="NCBI Taxonomy" id="310354"/>
    <lineage>
        <taxon>Bacteria</taxon>
        <taxon>Bacillati</taxon>
        <taxon>Actinomycetota</taxon>
        <taxon>Actinomycetes</taxon>
        <taxon>Micromonosporales</taxon>
        <taxon>Micromonosporaceae</taxon>
        <taxon>Catellatospora</taxon>
    </lineage>
</organism>
<keyword evidence="4" id="KW-1185">Reference proteome</keyword>
<evidence type="ECO:0000256" key="2">
    <source>
        <dbReference type="SAM" id="SignalP"/>
    </source>
</evidence>
<feature type="transmembrane region" description="Helical" evidence="1">
    <location>
        <begin position="63"/>
        <end position="82"/>
    </location>
</feature>
<dbReference type="EMBL" id="BONI01000001">
    <property type="protein sequence ID" value="GIG03470.1"/>
    <property type="molecule type" value="Genomic_DNA"/>
</dbReference>
<keyword evidence="1" id="KW-0472">Membrane</keyword>